<keyword evidence="9" id="KW-1185">Reference proteome</keyword>
<feature type="domain" description="Acyl-CoA dehydrogenase/oxidase N-terminal" evidence="7">
    <location>
        <begin position="7"/>
        <end position="117"/>
    </location>
</feature>
<evidence type="ECO:0000313" key="8">
    <source>
        <dbReference type="EMBL" id="MDR7364521.1"/>
    </source>
</evidence>
<evidence type="ECO:0000259" key="7">
    <source>
        <dbReference type="Pfam" id="PF02771"/>
    </source>
</evidence>
<comment type="caution">
    <text evidence="8">The sequence shown here is derived from an EMBL/GenBank/DDBJ whole genome shotgun (WGS) entry which is preliminary data.</text>
</comment>
<comment type="cofactor">
    <cofactor evidence="1">
        <name>FAD</name>
        <dbReference type="ChEBI" id="CHEBI:57692"/>
    </cofactor>
</comment>
<dbReference type="SUPFAM" id="SSF56645">
    <property type="entry name" value="Acyl-CoA dehydrogenase NM domain-like"/>
    <property type="match status" value="1"/>
</dbReference>
<sequence>MDFTPTDGQDDTRSLAAQVFSGRCTNERQQQVEAGGDRFDRELWAEAGSLGLLGIPLPEEHGGAGLGVLELATLLVEAGRVIAPLPLPTHLASARVLAEAGTAEQQATWLPDAAAGDSVLTAAVAEDGVDVPEVPVTTARRTDAGWQLDGTKTTVPAGTVAGLFLVPAATDEGTRVFLVRPDDGGVTVTSQRLSDGDVAGRVELSGALVGDDRLLGDSATVTRLLALLTLADCAWQQGVCEGALALTSSYARTREQFGRPIGTFQAVSQRLADGYIEVQGLGLTVTHAAWLLDQGREATVEVATAKLWAADAGHKLAHTTVHVHGGVGIDLDGEAHRFFTAAKRAELAYGGTTLQARTVGRALAAEPV</sequence>
<dbReference type="Proteomes" id="UP001183648">
    <property type="component" value="Unassembled WGS sequence"/>
</dbReference>
<name>A0ABU2C1H2_9ACTN</name>
<dbReference type="PANTHER" id="PTHR43884">
    <property type="entry name" value="ACYL-COA DEHYDROGENASE"/>
    <property type="match status" value="1"/>
</dbReference>
<dbReference type="RefSeq" id="WP_310306248.1">
    <property type="nucleotide sequence ID" value="NZ_JAVDYG010000001.1"/>
</dbReference>
<evidence type="ECO:0000259" key="6">
    <source>
        <dbReference type="Pfam" id="PF00441"/>
    </source>
</evidence>
<keyword evidence="5" id="KW-0560">Oxidoreductase</keyword>
<protein>
    <submittedName>
        <fullName evidence="8">Alkylation response protein AidB-like acyl-CoA dehydrogenase</fullName>
    </submittedName>
</protein>
<dbReference type="InterPro" id="IPR013786">
    <property type="entry name" value="AcylCoA_DH/ox_N"/>
</dbReference>
<evidence type="ECO:0000256" key="1">
    <source>
        <dbReference type="ARBA" id="ARBA00001974"/>
    </source>
</evidence>
<dbReference type="InterPro" id="IPR009100">
    <property type="entry name" value="AcylCoA_DH/oxidase_NM_dom_sf"/>
</dbReference>
<dbReference type="InterPro" id="IPR046373">
    <property type="entry name" value="Acyl-CoA_Oxase/DH_mid-dom_sf"/>
</dbReference>
<keyword evidence="3" id="KW-0285">Flavoprotein</keyword>
<dbReference type="Pfam" id="PF02771">
    <property type="entry name" value="Acyl-CoA_dh_N"/>
    <property type="match status" value="1"/>
</dbReference>
<evidence type="ECO:0000313" key="9">
    <source>
        <dbReference type="Proteomes" id="UP001183648"/>
    </source>
</evidence>
<reference evidence="8 9" key="1">
    <citation type="submission" date="2023-07" db="EMBL/GenBank/DDBJ databases">
        <title>Sequencing the genomes of 1000 actinobacteria strains.</title>
        <authorList>
            <person name="Klenk H.-P."/>
        </authorList>
    </citation>
    <scope>NUCLEOTIDE SEQUENCE [LARGE SCALE GENOMIC DNA]</scope>
    <source>
        <strain evidence="8 9">DSM 19426</strain>
    </source>
</reference>
<organism evidence="8 9">
    <name type="scientific">Nocardioides marmoribigeumensis</name>
    <dbReference type="NCBI Taxonomy" id="433649"/>
    <lineage>
        <taxon>Bacteria</taxon>
        <taxon>Bacillati</taxon>
        <taxon>Actinomycetota</taxon>
        <taxon>Actinomycetes</taxon>
        <taxon>Propionibacteriales</taxon>
        <taxon>Nocardioidaceae</taxon>
        <taxon>Nocardioides</taxon>
    </lineage>
</organism>
<dbReference type="EMBL" id="JAVDYG010000001">
    <property type="protein sequence ID" value="MDR7364521.1"/>
    <property type="molecule type" value="Genomic_DNA"/>
</dbReference>
<dbReference type="InterPro" id="IPR036250">
    <property type="entry name" value="AcylCo_DH-like_C"/>
</dbReference>
<dbReference type="Pfam" id="PF00441">
    <property type="entry name" value="Acyl-CoA_dh_1"/>
    <property type="match status" value="1"/>
</dbReference>
<dbReference type="Gene3D" id="2.40.110.10">
    <property type="entry name" value="Butyryl-CoA Dehydrogenase, subunit A, domain 2"/>
    <property type="match status" value="1"/>
</dbReference>
<dbReference type="SUPFAM" id="SSF47203">
    <property type="entry name" value="Acyl-CoA dehydrogenase C-terminal domain-like"/>
    <property type="match status" value="1"/>
</dbReference>
<dbReference type="PANTHER" id="PTHR43884:SF20">
    <property type="entry name" value="ACYL-COA DEHYDROGENASE FADE28"/>
    <property type="match status" value="1"/>
</dbReference>
<evidence type="ECO:0000256" key="3">
    <source>
        <dbReference type="ARBA" id="ARBA00022630"/>
    </source>
</evidence>
<dbReference type="Gene3D" id="1.20.140.10">
    <property type="entry name" value="Butyryl-CoA Dehydrogenase, subunit A, domain 3"/>
    <property type="match status" value="1"/>
</dbReference>
<evidence type="ECO:0000256" key="2">
    <source>
        <dbReference type="ARBA" id="ARBA00009347"/>
    </source>
</evidence>
<dbReference type="Gene3D" id="1.10.540.10">
    <property type="entry name" value="Acyl-CoA dehydrogenase/oxidase, N-terminal domain"/>
    <property type="match status" value="1"/>
</dbReference>
<dbReference type="InterPro" id="IPR009075">
    <property type="entry name" value="AcylCo_DH/oxidase_C"/>
</dbReference>
<proteinExistence type="inferred from homology"/>
<feature type="domain" description="Acyl-CoA dehydrogenase/oxidase C-terminal" evidence="6">
    <location>
        <begin position="233"/>
        <end position="363"/>
    </location>
</feature>
<accession>A0ABU2C1H2</accession>
<evidence type="ECO:0000256" key="5">
    <source>
        <dbReference type="ARBA" id="ARBA00023002"/>
    </source>
</evidence>
<keyword evidence="4" id="KW-0274">FAD</keyword>
<comment type="similarity">
    <text evidence="2">Belongs to the acyl-CoA dehydrogenase family.</text>
</comment>
<dbReference type="InterPro" id="IPR037069">
    <property type="entry name" value="AcylCoA_DH/ox_N_sf"/>
</dbReference>
<gene>
    <name evidence="8" type="ORF">J2S63_004074</name>
</gene>
<evidence type="ECO:0000256" key="4">
    <source>
        <dbReference type="ARBA" id="ARBA00022827"/>
    </source>
</evidence>